<feature type="region of interest" description="Disordered" evidence="1">
    <location>
        <begin position="342"/>
        <end position="365"/>
    </location>
</feature>
<sequence length="386" mass="44490">MPTVDIYLPIESTTEWIHALSIPRRDIERLTLRPLKWLRFATFTVCGAKGHLSTTKGGQTVDYENVSFENLTDRYYYTPDNNVYHLVDYEAFNDTCTSSAATPRSYDFRERVCTRDDKCVITMRDRVYCDAVHIIPRSKGKNYISSVVHDRSSLYERLPSSLEEDVDINCIENGILLRADLHKEFGKANIVFLKTPNFVMEPNDVPRVEQYSMPDNRTTLQYMVEPPTTERSPVLQWDVQADWHDEVSPPPSILLDFMYGAAVVHHWKCARLREITFPPPEDDEFEERDDPKDLDYDPSKGKQKGKGKGKGRKRFSSDASAGLLEAMDDVLLLSMLLKGTTPQSVAAEWERRHKEEELRSQEQSREKVQQWLNLSATPLNSVEKDC</sequence>
<reference evidence="3" key="2">
    <citation type="journal article" date="2020" name="Nat. Commun.">
        <title>Large-scale genome sequencing of mycorrhizal fungi provides insights into the early evolution of symbiotic traits.</title>
        <authorList>
            <person name="Miyauchi S."/>
            <person name="Kiss E."/>
            <person name="Kuo A."/>
            <person name="Drula E."/>
            <person name="Kohler A."/>
            <person name="Sanchez-Garcia M."/>
            <person name="Morin E."/>
            <person name="Andreopoulos B."/>
            <person name="Barry K.W."/>
            <person name="Bonito G."/>
            <person name="Buee M."/>
            <person name="Carver A."/>
            <person name="Chen C."/>
            <person name="Cichocki N."/>
            <person name="Clum A."/>
            <person name="Culley D."/>
            <person name="Crous P.W."/>
            <person name="Fauchery L."/>
            <person name="Girlanda M."/>
            <person name="Hayes R.D."/>
            <person name="Keri Z."/>
            <person name="LaButti K."/>
            <person name="Lipzen A."/>
            <person name="Lombard V."/>
            <person name="Magnuson J."/>
            <person name="Maillard F."/>
            <person name="Murat C."/>
            <person name="Nolan M."/>
            <person name="Ohm R.A."/>
            <person name="Pangilinan J."/>
            <person name="Pereira M.F."/>
            <person name="Perotto S."/>
            <person name="Peter M."/>
            <person name="Pfister S."/>
            <person name="Riley R."/>
            <person name="Sitrit Y."/>
            <person name="Stielow J.B."/>
            <person name="Szollosi G."/>
            <person name="Zifcakova L."/>
            <person name="Stursova M."/>
            <person name="Spatafora J.W."/>
            <person name="Tedersoo L."/>
            <person name="Vaario L.M."/>
            <person name="Yamada A."/>
            <person name="Yan M."/>
            <person name="Wang P."/>
            <person name="Xu J."/>
            <person name="Bruns T."/>
            <person name="Baldrian P."/>
            <person name="Vilgalys R."/>
            <person name="Dunand C."/>
            <person name="Henrissat B."/>
            <person name="Grigoriev I.V."/>
            <person name="Hibbett D."/>
            <person name="Nagy L.G."/>
            <person name="Martin F.M."/>
        </authorList>
    </citation>
    <scope>NUCLEOTIDE SEQUENCE</scope>
    <source>
        <strain evidence="3">BED1</strain>
    </source>
</reference>
<protein>
    <recommendedName>
        <fullName evidence="2">HNH nuclease domain-containing protein</fullName>
    </recommendedName>
</protein>
<evidence type="ECO:0000259" key="2">
    <source>
        <dbReference type="Pfam" id="PF13391"/>
    </source>
</evidence>
<reference evidence="3" key="1">
    <citation type="submission" date="2019-10" db="EMBL/GenBank/DDBJ databases">
        <authorList>
            <consortium name="DOE Joint Genome Institute"/>
            <person name="Kuo A."/>
            <person name="Miyauchi S."/>
            <person name="Kiss E."/>
            <person name="Drula E."/>
            <person name="Kohler A."/>
            <person name="Sanchez-Garcia M."/>
            <person name="Andreopoulos B."/>
            <person name="Barry K.W."/>
            <person name="Bonito G."/>
            <person name="Buee M."/>
            <person name="Carver A."/>
            <person name="Chen C."/>
            <person name="Cichocki N."/>
            <person name="Clum A."/>
            <person name="Culley D."/>
            <person name="Crous P.W."/>
            <person name="Fauchery L."/>
            <person name="Girlanda M."/>
            <person name="Hayes R."/>
            <person name="Keri Z."/>
            <person name="LaButti K."/>
            <person name="Lipzen A."/>
            <person name="Lombard V."/>
            <person name="Magnuson J."/>
            <person name="Maillard F."/>
            <person name="Morin E."/>
            <person name="Murat C."/>
            <person name="Nolan M."/>
            <person name="Ohm R."/>
            <person name="Pangilinan J."/>
            <person name="Pereira M."/>
            <person name="Perotto S."/>
            <person name="Peter M."/>
            <person name="Riley R."/>
            <person name="Sitrit Y."/>
            <person name="Stielow B."/>
            <person name="Szollosi G."/>
            <person name="Zifcakova L."/>
            <person name="Stursova M."/>
            <person name="Spatafora J.W."/>
            <person name="Tedersoo L."/>
            <person name="Vaario L.-M."/>
            <person name="Yamada A."/>
            <person name="Yan M."/>
            <person name="Wang P."/>
            <person name="Xu J."/>
            <person name="Bruns T."/>
            <person name="Baldrian P."/>
            <person name="Vilgalys R."/>
            <person name="Henrissat B."/>
            <person name="Grigoriev I.V."/>
            <person name="Hibbett D."/>
            <person name="Nagy L.G."/>
            <person name="Martin F.M."/>
        </authorList>
    </citation>
    <scope>NUCLEOTIDE SEQUENCE</scope>
    <source>
        <strain evidence="3">BED1</strain>
    </source>
</reference>
<dbReference type="Proteomes" id="UP001194468">
    <property type="component" value="Unassembled WGS sequence"/>
</dbReference>
<evidence type="ECO:0000313" key="3">
    <source>
        <dbReference type="EMBL" id="KAF8427180.1"/>
    </source>
</evidence>
<dbReference type="EMBL" id="WHUW01000081">
    <property type="protein sequence ID" value="KAF8427180.1"/>
    <property type="molecule type" value="Genomic_DNA"/>
</dbReference>
<organism evidence="3 4">
    <name type="scientific">Boletus edulis BED1</name>
    <dbReference type="NCBI Taxonomy" id="1328754"/>
    <lineage>
        <taxon>Eukaryota</taxon>
        <taxon>Fungi</taxon>
        <taxon>Dikarya</taxon>
        <taxon>Basidiomycota</taxon>
        <taxon>Agaricomycotina</taxon>
        <taxon>Agaricomycetes</taxon>
        <taxon>Agaricomycetidae</taxon>
        <taxon>Boletales</taxon>
        <taxon>Boletineae</taxon>
        <taxon>Boletaceae</taxon>
        <taxon>Boletoideae</taxon>
        <taxon>Boletus</taxon>
    </lineage>
</organism>
<evidence type="ECO:0000313" key="4">
    <source>
        <dbReference type="Proteomes" id="UP001194468"/>
    </source>
</evidence>
<name>A0AAD4BFF4_BOLED</name>
<dbReference type="Pfam" id="PF13391">
    <property type="entry name" value="HNH_2"/>
    <property type="match status" value="1"/>
</dbReference>
<dbReference type="InterPro" id="IPR003615">
    <property type="entry name" value="HNH_nuc"/>
</dbReference>
<feature type="compositionally biased region" description="Basic and acidic residues" evidence="1">
    <location>
        <begin position="348"/>
        <end position="365"/>
    </location>
</feature>
<feature type="domain" description="HNH nuclease" evidence="2">
    <location>
        <begin position="119"/>
        <end position="192"/>
    </location>
</feature>
<dbReference type="AlphaFoldDB" id="A0AAD4BFF4"/>
<gene>
    <name evidence="3" type="ORF">L210DRAFT_546350</name>
</gene>
<proteinExistence type="predicted"/>
<keyword evidence="4" id="KW-1185">Reference proteome</keyword>
<comment type="caution">
    <text evidence="3">The sequence shown here is derived from an EMBL/GenBank/DDBJ whole genome shotgun (WGS) entry which is preliminary data.</text>
</comment>
<evidence type="ECO:0000256" key="1">
    <source>
        <dbReference type="SAM" id="MobiDB-lite"/>
    </source>
</evidence>
<feature type="compositionally biased region" description="Basic and acidic residues" evidence="1">
    <location>
        <begin position="289"/>
        <end position="300"/>
    </location>
</feature>
<feature type="region of interest" description="Disordered" evidence="1">
    <location>
        <begin position="278"/>
        <end position="315"/>
    </location>
</feature>
<accession>A0AAD4BFF4</accession>
<feature type="compositionally biased region" description="Basic residues" evidence="1">
    <location>
        <begin position="301"/>
        <end position="314"/>
    </location>
</feature>